<reference evidence="3" key="1">
    <citation type="journal article" date="2022" name="bioRxiv">
        <title>Sequencing and chromosome-scale assembly of the giantPleurodeles waltlgenome.</title>
        <authorList>
            <person name="Brown T."/>
            <person name="Elewa A."/>
            <person name="Iarovenko S."/>
            <person name="Subramanian E."/>
            <person name="Araus A.J."/>
            <person name="Petzold A."/>
            <person name="Susuki M."/>
            <person name="Suzuki K.-i.T."/>
            <person name="Hayashi T."/>
            <person name="Toyoda A."/>
            <person name="Oliveira C."/>
            <person name="Osipova E."/>
            <person name="Leigh N.D."/>
            <person name="Simon A."/>
            <person name="Yun M.H."/>
        </authorList>
    </citation>
    <scope>NUCLEOTIDE SEQUENCE</scope>
    <source>
        <strain evidence="3">20211129_DDA</strain>
        <tissue evidence="3">Liver</tissue>
    </source>
</reference>
<accession>A0AAV7M7R7</accession>
<evidence type="ECO:0000313" key="4">
    <source>
        <dbReference type="Proteomes" id="UP001066276"/>
    </source>
</evidence>
<comment type="caution">
    <text evidence="3">The sequence shown here is derived from an EMBL/GenBank/DDBJ whole genome shotgun (WGS) entry which is preliminary data.</text>
</comment>
<evidence type="ECO:0000313" key="3">
    <source>
        <dbReference type="EMBL" id="KAJ1099840.1"/>
    </source>
</evidence>
<sequence>MSAVSNGHILMSVFLLCVSHTGQHPSEEGTLAGHHQGGADPGGLQPAEHPLQEAVGGPAALGLEDLRGLAGEGLPTRKGCPSNPDPPNVPHSGSGITDLDGRLKAAQQPQGVAVLTVVVGHGHGGILQGAGLALFATLSPCMLRCVVCAYGECFLLFG</sequence>
<dbReference type="Proteomes" id="UP001066276">
    <property type="component" value="Chromosome 10"/>
</dbReference>
<feature type="chain" id="PRO_5043451269" evidence="2">
    <location>
        <begin position="23"/>
        <end position="158"/>
    </location>
</feature>
<organism evidence="3 4">
    <name type="scientific">Pleurodeles waltl</name>
    <name type="common">Iberian ribbed newt</name>
    <dbReference type="NCBI Taxonomy" id="8319"/>
    <lineage>
        <taxon>Eukaryota</taxon>
        <taxon>Metazoa</taxon>
        <taxon>Chordata</taxon>
        <taxon>Craniata</taxon>
        <taxon>Vertebrata</taxon>
        <taxon>Euteleostomi</taxon>
        <taxon>Amphibia</taxon>
        <taxon>Batrachia</taxon>
        <taxon>Caudata</taxon>
        <taxon>Salamandroidea</taxon>
        <taxon>Salamandridae</taxon>
        <taxon>Pleurodelinae</taxon>
        <taxon>Pleurodeles</taxon>
    </lineage>
</organism>
<evidence type="ECO:0000256" key="2">
    <source>
        <dbReference type="SAM" id="SignalP"/>
    </source>
</evidence>
<dbReference type="AlphaFoldDB" id="A0AAV7M7R7"/>
<name>A0AAV7M7R7_PLEWA</name>
<feature type="signal peptide" evidence="2">
    <location>
        <begin position="1"/>
        <end position="22"/>
    </location>
</feature>
<gene>
    <name evidence="3" type="ORF">NDU88_004935</name>
</gene>
<keyword evidence="2" id="KW-0732">Signal</keyword>
<proteinExistence type="predicted"/>
<feature type="region of interest" description="Disordered" evidence="1">
    <location>
        <begin position="26"/>
        <end position="50"/>
    </location>
</feature>
<dbReference type="EMBL" id="JANPWB010000014">
    <property type="protein sequence ID" value="KAJ1099840.1"/>
    <property type="molecule type" value="Genomic_DNA"/>
</dbReference>
<feature type="region of interest" description="Disordered" evidence="1">
    <location>
        <begin position="70"/>
        <end position="92"/>
    </location>
</feature>
<protein>
    <submittedName>
        <fullName evidence="3">Uncharacterized protein</fullName>
    </submittedName>
</protein>
<evidence type="ECO:0000256" key="1">
    <source>
        <dbReference type="SAM" id="MobiDB-lite"/>
    </source>
</evidence>
<keyword evidence="4" id="KW-1185">Reference proteome</keyword>